<dbReference type="Pfam" id="PF02028">
    <property type="entry name" value="BCCT"/>
    <property type="match status" value="1"/>
</dbReference>
<accession>G7W685</accession>
<keyword evidence="10" id="KW-1185">Reference proteome</keyword>
<dbReference type="eggNOG" id="COG1292">
    <property type="taxonomic scope" value="Bacteria"/>
</dbReference>
<dbReference type="PANTHER" id="PTHR30047:SF7">
    <property type="entry name" value="HIGH-AFFINITY CHOLINE TRANSPORT PROTEIN"/>
    <property type="match status" value="1"/>
</dbReference>
<evidence type="ECO:0000256" key="1">
    <source>
        <dbReference type="ARBA" id="ARBA00004651"/>
    </source>
</evidence>
<comment type="subcellular location">
    <subcellularLocation>
        <location evidence="1">Cell membrane</location>
        <topology evidence="1">Multi-pass membrane protein</topology>
    </subcellularLocation>
</comment>
<evidence type="ECO:0000256" key="7">
    <source>
        <dbReference type="ARBA" id="ARBA00023136"/>
    </source>
</evidence>
<keyword evidence="7 8" id="KW-0472">Membrane</keyword>
<gene>
    <name evidence="9" type="ordered locus">Desor_2143</name>
</gene>
<dbReference type="NCBIfam" id="TIGR00842">
    <property type="entry name" value="bcct"/>
    <property type="match status" value="1"/>
</dbReference>
<dbReference type="Proteomes" id="UP000006346">
    <property type="component" value="Chromosome"/>
</dbReference>
<feature type="transmembrane region" description="Helical" evidence="8">
    <location>
        <begin position="458"/>
        <end position="480"/>
    </location>
</feature>
<reference evidence="10" key="1">
    <citation type="submission" date="2011-11" db="EMBL/GenBank/DDBJ databases">
        <title>Complete sequence of Desulfosporosinus orientis DSM 765.</title>
        <authorList>
            <person name="Lucas S."/>
            <person name="Han J."/>
            <person name="Lapidus A."/>
            <person name="Cheng J.-F."/>
            <person name="Goodwin L."/>
            <person name="Pitluck S."/>
            <person name="Peters L."/>
            <person name="Ovchinnikova G."/>
            <person name="Teshima H."/>
            <person name="Detter J.C."/>
            <person name="Han C."/>
            <person name="Tapia R."/>
            <person name="Land M."/>
            <person name="Hauser L."/>
            <person name="Kyrpides N."/>
            <person name="Ivanova N."/>
            <person name="Pagani I."/>
            <person name="Pester M."/>
            <person name="Spring S."/>
            <person name="Ollivier B."/>
            <person name="Rattei T."/>
            <person name="Klenk H.-P."/>
            <person name="Wagner M."/>
            <person name="Loy A."/>
            <person name="Woyke T."/>
        </authorList>
    </citation>
    <scope>NUCLEOTIDE SEQUENCE [LARGE SCALE GENOMIC DNA]</scope>
    <source>
        <strain evidence="10">ATCC 19365 / DSM 765 / NCIMB 8382 / VKM B-1628</strain>
    </source>
</reference>
<dbReference type="EMBL" id="CP003108">
    <property type="protein sequence ID" value="AET67747.1"/>
    <property type="molecule type" value="Genomic_DNA"/>
</dbReference>
<keyword evidence="5 8" id="KW-0812">Transmembrane</keyword>
<evidence type="ECO:0000256" key="3">
    <source>
        <dbReference type="ARBA" id="ARBA00022448"/>
    </source>
</evidence>
<evidence type="ECO:0000256" key="6">
    <source>
        <dbReference type="ARBA" id="ARBA00022989"/>
    </source>
</evidence>
<protein>
    <submittedName>
        <fullName evidence="9">Choline/carnitine/betaine transport</fullName>
    </submittedName>
</protein>
<name>G7W685_DESOD</name>
<dbReference type="PATRIC" id="fig|768706.3.peg.2159"/>
<evidence type="ECO:0000256" key="2">
    <source>
        <dbReference type="ARBA" id="ARBA00005658"/>
    </source>
</evidence>
<dbReference type="PANTHER" id="PTHR30047">
    <property type="entry name" value="HIGH-AFFINITY CHOLINE TRANSPORT PROTEIN-RELATED"/>
    <property type="match status" value="1"/>
</dbReference>
<feature type="transmembrane region" description="Helical" evidence="8">
    <location>
        <begin position="45"/>
        <end position="64"/>
    </location>
</feature>
<dbReference type="STRING" id="768706.Desor_2143"/>
<dbReference type="OrthoDB" id="9775735at2"/>
<comment type="similarity">
    <text evidence="2">Belongs to the BCCT transporter (TC 2.A.15) family.</text>
</comment>
<dbReference type="PROSITE" id="PS01303">
    <property type="entry name" value="BCCT"/>
    <property type="match status" value="1"/>
</dbReference>
<sequence>MKKNNTVFIVSLAITLIIVVLGLIIPKQFADGMNAAYAILTDKFSWLYLISMFIFVAFCLVLAFSKYGKIKLGDDDSKPEYSTVSWFAMLFGAGMGIGLVFWGVAEPLNHYVSFGMNEEAANLAMRKAFMHWGFHPWAGYAVVGMALGYFQFRKKAPGLISSIFIPLLGEEGVRGPIGKLIDIFAIFATVAGVATSLGQGALQINGGLNKMFGIPSTIVVQCIIIAAIAVLYIWATVSGIDKGIKLLSDINMVLAIVLMGGALLVGPTLMDINIFTNSLGSYVNNFIADSFGINPFGDNSWLSSWTIFYWAWWIAWGPFTGTFIARISKGRTIKEFVLGVILAPSLVSMVWFAIFGGLGLNLDNGVIQTAIQNTETALFVVLSHYPLGFILSIIAVFLLITFFATSANSAIFVLSMFSSEGDLNPGKSKKILWGVLQAVLALVLLMTGGLSALQTCSIVAAFPFAIIMLLCCVCLFKALLEEQLPQKNR</sequence>
<evidence type="ECO:0000256" key="8">
    <source>
        <dbReference type="SAM" id="Phobius"/>
    </source>
</evidence>
<dbReference type="HOGENOM" id="CLU_010118_5_0_9"/>
<feature type="transmembrane region" description="Helical" evidence="8">
    <location>
        <begin position="183"/>
        <end position="202"/>
    </location>
</feature>
<keyword evidence="4" id="KW-1003">Cell membrane</keyword>
<dbReference type="AlphaFoldDB" id="G7W685"/>
<dbReference type="InterPro" id="IPR000060">
    <property type="entry name" value="BCCT_transptr"/>
</dbReference>
<dbReference type="KEGG" id="dor:Desor_2143"/>
<feature type="transmembrane region" description="Helical" evidence="8">
    <location>
        <begin position="214"/>
        <end position="234"/>
    </location>
</feature>
<evidence type="ECO:0000313" key="9">
    <source>
        <dbReference type="EMBL" id="AET67747.1"/>
    </source>
</evidence>
<evidence type="ECO:0000256" key="4">
    <source>
        <dbReference type="ARBA" id="ARBA00022475"/>
    </source>
</evidence>
<dbReference type="GO" id="GO:0022857">
    <property type="term" value="F:transmembrane transporter activity"/>
    <property type="evidence" value="ECO:0007669"/>
    <property type="project" value="InterPro"/>
</dbReference>
<feature type="transmembrane region" description="Helical" evidence="8">
    <location>
        <begin position="307"/>
        <end position="324"/>
    </location>
</feature>
<feature type="transmembrane region" description="Helical" evidence="8">
    <location>
        <begin position="84"/>
        <end position="105"/>
    </location>
</feature>
<evidence type="ECO:0000256" key="5">
    <source>
        <dbReference type="ARBA" id="ARBA00022692"/>
    </source>
</evidence>
<feature type="transmembrane region" description="Helical" evidence="8">
    <location>
        <begin position="336"/>
        <end position="354"/>
    </location>
</feature>
<dbReference type="RefSeq" id="WP_014184562.1">
    <property type="nucleotide sequence ID" value="NC_016584.1"/>
</dbReference>
<feature type="transmembrane region" description="Helical" evidence="8">
    <location>
        <begin position="134"/>
        <end position="152"/>
    </location>
</feature>
<feature type="transmembrane region" description="Helical" evidence="8">
    <location>
        <begin position="7"/>
        <end position="25"/>
    </location>
</feature>
<proteinExistence type="inferred from homology"/>
<keyword evidence="6 8" id="KW-1133">Transmembrane helix</keyword>
<dbReference type="GO" id="GO:0005886">
    <property type="term" value="C:plasma membrane"/>
    <property type="evidence" value="ECO:0007669"/>
    <property type="project" value="UniProtKB-SubCell"/>
</dbReference>
<keyword evidence="3" id="KW-0813">Transport</keyword>
<organism evidence="9 10">
    <name type="scientific">Desulfosporosinus orientis (strain ATCC 19365 / DSM 765 / NCIMB 8382 / VKM B-1628 / Singapore I)</name>
    <name type="common">Desulfotomaculum orientis</name>
    <dbReference type="NCBI Taxonomy" id="768706"/>
    <lineage>
        <taxon>Bacteria</taxon>
        <taxon>Bacillati</taxon>
        <taxon>Bacillota</taxon>
        <taxon>Clostridia</taxon>
        <taxon>Eubacteriales</taxon>
        <taxon>Desulfitobacteriaceae</taxon>
        <taxon>Desulfosporosinus</taxon>
    </lineage>
</organism>
<feature type="transmembrane region" description="Helical" evidence="8">
    <location>
        <begin position="246"/>
        <end position="265"/>
    </location>
</feature>
<feature type="transmembrane region" description="Helical" evidence="8">
    <location>
        <begin position="389"/>
        <end position="419"/>
    </location>
</feature>
<dbReference type="InterPro" id="IPR018093">
    <property type="entry name" value="BCCT_CS"/>
</dbReference>
<reference evidence="9 10" key="2">
    <citation type="journal article" date="2012" name="J. Bacteriol.">
        <title>Complete genome sequences of Desulfosporosinus orientis DSM765T, Desulfosporosinus youngiae DSM17734T, Desulfosporosinus meridiei DSM13257T, and Desulfosporosinus acidiphilus DSM22704T.</title>
        <authorList>
            <person name="Pester M."/>
            <person name="Brambilla E."/>
            <person name="Alazard D."/>
            <person name="Rattei T."/>
            <person name="Weinmaier T."/>
            <person name="Han J."/>
            <person name="Lucas S."/>
            <person name="Lapidus A."/>
            <person name="Cheng J.F."/>
            <person name="Goodwin L."/>
            <person name="Pitluck S."/>
            <person name="Peters L."/>
            <person name="Ovchinnikova G."/>
            <person name="Teshima H."/>
            <person name="Detter J.C."/>
            <person name="Han C.S."/>
            <person name="Tapia R."/>
            <person name="Land M.L."/>
            <person name="Hauser L."/>
            <person name="Kyrpides N.C."/>
            <person name="Ivanova N.N."/>
            <person name="Pagani I."/>
            <person name="Huntmann M."/>
            <person name="Wei C.L."/>
            <person name="Davenport K.W."/>
            <person name="Daligault H."/>
            <person name="Chain P.S."/>
            <person name="Chen A."/>
            <person name="Mavromatis K."/>
            <person name="Markowitz V."/>
            <person name="Szeto E."/>
            <person name="Mikhailova N."/>
            <person name="Pati A."/>
            <person name="Wagner M."/>
            <person name="Woyke T."/>
            <person name="Ollivier B."/>
            <person name="Klenk H.P."/>
            <person name="Spring S."/>
            <person name="Loy A."/>
        </authorList>
    </citation>
    <scope>NUCLEOTIDE SEQUENCE [LARGE SCALE GENOMIC DNA]</scope>
    <source>
        <strain evidence="10">ATCC 19365 / DSM 765 / NCIMB 8382 / VKM B-1628</strain>
    </source>
</reference>
<feature type="transmembrane region" description="Helical" evidence="8">
    <location>
        <begin position="431"/>
        <end position="452"/>
    </location>
</feature>
<evidence type="ECO:0000313" key="10">
    <source>
        <dbReference type="Proteomes" id="UP000006346"/>
    </source>
</evidence>